<reference evidence="2" key="1">
    <citation type="submission" date="2019-07" db="EMBL/GenBank/DDBJ databases">
        <title>De Novo Assembly of kiwifruit Actinidia rufa.</title>
        <authorList>
            <person name="Sugita-Konishi S."/>
            <person name="Sato K."/>
            <person name="Mori E."/>
            <person name="Abe Y."/>
            <person name="Kisaki G."/>
            <person name="Hamano K."/>
            <person name="Suezawa K."/>
            <person name="Otani M."/>
            <person name="Fukuda T."/>
            <person name="Manabe T."/>
            <person name="Gomi K."/>
            <person name="Tabuchi M."/>
            <person name="Akimitsu K."/>
            <person name="Kataoka I."/>
        </authorList>
    </citation>
    <scope>NUCLEOTIDE SEQUENCE [LARGE SCALE GENOMIC DNA]</scope>
    <source>
        <strain evidence="2">cv. Fuchu</strain>
    </source>
</reference>
<dbReference type="PANTHER" id="PTHR45923:SF2">
    <property type="entry name" value="PROTEIN SEY1"/>
    <property type="match status" value="1"/>
</dbReference>
<gene>
    <name evidence="1" type="ORF">Acr_00g0063420</name>
</gene>
<dbReference type="AlphaFoldDB" id="A0A7J0DQN6"/>
<dbReference type="GO" id="GO:0005783">
    <property type="term" value="C:endoplasmic reticulum"/>
    <property type="evidence" value="ECO:0007669"/>
    <property type="project" value="TreeGrafter"/>
</dbReference>
<protein>
    <submittedName>
        <fullName evidence="1">Root hair defective 3 GTP-binding protein</fullName>
    </submittedName>
</protein>
<evidence type="ECO:0000313" key="2">
    <source>
        <dbReference type="Proteomes" id="UP000585474"/>
    </source>
</evidence>
<dbReference type="InterPro" id="IPR008803">
    <property type="entry name" value="RHD3/Sey1"/>
</dbReference>
<dbReference type="GO" id="GO:0003924">
    <property type="term" value="F:GTPase activity"/>
    <property type="evidence" value="ECO:0007669"/>
    <property type="project" value="TreeGrafter"/>
</dbReference>
<dbReference type="Proteomes" id="UP000585474">
    <property type="component" value="Unassembled WGS sequence"/>
</dbReference>
<organism evidence="1 2">
    <name type="scientific">Actinidia rufa</name>
    <dbReference type="NCBI Taxonomy" id="165716"/>
    <lineage>
        <taxon>Eukaryota</taxon>
        <taxon>Viridiplantae</taxon>
        <taxon>Streptophyta</taxon>
        <taxon>Embryophyta</taxon>
        <taxon>Tracheophyta</taxon>
        <taxon>Spermatophyta</taxon>
        <taxon>Magnoliopsida</taxon>
        <taxon>eudicotyledons</taxon>
        <taxon>Gunneridae</taxon>
        <taxon>Pentapetalae</taxon>
        <taxon>asterids</taxon>
        <taxon>Ericales</taxon>
        <taxon>Actinidiaceae</taxon>
        <taxon>Actinidia</taxon>
    </lineage>
</organism>
<dbReference type="GO" id="GO:0016320">
    <property type="term" value="P:endoplasmic reticulum membrane fusion"/>
    <property type="evidence" value="ECO:0007669"/>
    <property type="project" value="TreeGrafter"/>
</dbReference>
<keyword evidence="2" id="KW-1185">Reference proteome</keyword>
<dbReference type="PANTHER" id="PTHR45923">
    <property type="entry name" value="PROTEIN SEY1"/>
    <property type="match status" value="1"/>
</dbReference>
<evidence type="ECO:0000313" key="1">
    <source>
        <dbReference type="EMBL" id="GFS39525.1"/>
    </source>
</evidence>
<sequence length="129" mass="14627">MATGVSTFFKALRLAREGEAATRERNWGWLKEVEAMVWSCTTRRSLLVPLEQLVYLVYGGMLGIIDFLPVEVVALSSLEEKEEQFKEQHLEDLLWGVVPASGFSFSAQQIWDIIKENKDLDLPAHKAMA</sequence>
<proteinExistence type="predicted"/>
<name>A0A7J0DQN6_9ERIC</name>
<accession>A0A7J0DQN6</accession>
<dbReference type="OrthoDB" id="1597724at2759"/>
<dbReference type="EMBL" id="BJWL01000333">
    <property type="protein sequence ID" value="GFS39525.1"/>
    <property type="molecule type" value="Genomic_DNA"/>
</dbReference>
<comment type="caution">
    <text evidence="1">The sequence shown here is derived from an EMBL/GenBank/DDBJ whole genome shotgun (WGS) entry which is preliminary data.</text>
</comment>